<feature type="domain" description="DinB-like" evidence="1">
    <location>
        <begin position="26"/>
        <end position="166"/>
    </location>
</feature>
<dbReference type="InterPro" id="IPR024775">
    <property type="entry name" value="DinB-like"/>
</dbReference>
<accession>A0ABQ2CXL0</accession>
<evidence type="ECO:0000313" key="3">
    <source>
        <dbReference type="Proteomes" id="UP000632222"/>
    </source>
</evidence>
<sequence>MYQREALKAYGQTPPEVQESFRLAVERFERVFREVPKDQPWRAEGWNALQIQGHLIKTHELGALLVKVLESEKPHHRLLHLVAAAQQRSKAPRTISKLLAPKIVQLEASETELASRWSRTNQKFLSQLDQAHLTGKRTFPHLYIGELTALEWAQFMPYHLDHHLPQLEALQVAP</sequence>
<dbReference type="Proteomes" id="UP000632222">
    <property type="component" value="Unassembled WGS sequence"/>
</dbReference>
<evidence type="ECO:0000313" key="2">
    <source>
        <dbReference type="EMBL" id="GGJ24110.1"/>
    </source>
</evidence>
<organism evidence="2 3">
    <name type="scientific">Deinococcus roseus</name>
    <dbReference type="NCBI Taxonomy" id="392414"/>
    <lineage>
        <taxon>Bacteria</taxon>
        <taxon>Thermotogati</taxon>
        <taxon>Deinococcota</taxon>
        <taxon>Deinococci</taxon>
        <taxon>Deinococcales</taxon>
        <taxon>Deinococcaceae</taxon>
        <taxon>Deinococcus</taxon>
    </lineage>
</organism>
<name>A0ABQ2CXL0_9DEIO</name>
<proteinExistence type="predicted"/>
<dbReference type="EMBL" id="BMOD01000002">
    <property type="protein sequence ID" value="GGJ24110.1"/>
    <property type="molecule type" value="Genomic_DNA"/>
</dbReference>
<comment type="caution">
    <text evidence="2">The sequence shown here is derived from an EMBL/GenBank/DDBJ whole genome shotgun (WGS) entry which is preliminary data.</text>
</comment>
<reference evidence="3" key="1">
    <citation type="journal article" date="2019" name="Int. J. Syst. Evol. Microbiol.">
        <title>The Global Catalogue of Microorganisms (GCM) 10K type strain sequencing project: providing services to taxonomists for standard genome sequencing and annotation.</title>
        <authorList>
            <consortium name="The Broad Institute Genomics Platform"/>
            <consortium name="The Broad Institute Genome Sequencing Center for Infectious Disease"/>
            <person name="Wu L."/>
            <person name="Ma J."/>
        </authorList>
    </citation>
    <scope>NUCLEOTIDE SEQUENCE [LARGE SCALE GENOMIC DNA]</scope>
    <source>
        <strain evidence="3">JCM 14370</strain>
    </source>
</reference>
<keyword evidence="3" id="KW-1185">Reference proteome</keyword>
<protein>
    <recommendedName>
        <fullName evidence="1">DinB-like domain-containing protein</fullName>
    </recommendedName>
</protein>
<evidence type="ECO:0000259" key="1">
    <source>
        <dbReference type="Pfam" id="PF12867"/>
    </source>
</evidence>
<dbReference type="Gene3D" id="1.20.120.450">
    <property type="entry name" value="dinb family like domain"/>
    <property type="match status" value="1"/>
</dbReference>
<dbReference type="InterPro" id="IPR034660">
    <property type="entry name" value="DinB/YfiT-like"/>
</dbReference>
<dbReference type="Pfam" id="PF12867">
    <property type="entry name" value="DinB_2"/>
    <property type="match status" value="1"/>
</dbReference>
<dbReference type="SUPFAM" id="SSF109854">
    <property type="entry name" value="DinB/YfiT-like putative metalloenzymes"/>
    <property type="match status" value="1"/>
</dbReference>
<gene>
    <name evidence="2" type="ORF">GCM10008938_07810</name>
</gene>
<dbReference type="RefSeq" id="WP_189000172.1">
    <property type="nucleotide sequence ID" value="NZ_BMOD01000002.1"/>
</dbReference>